<reference evidence="1 2" key="1">
    <citation type="submission" date="2017-03" db="EMBL/GenBank/DDBJ databases">
        <title>Genome of the blue death feigning beetle - Asbolus verrucosus.</title>
        <authorList>
            <person name="Rider S.D."/>
        </authorList>
    </citation>
    <scope>NUCLEOTIDE SEQUENCE [LARGE SCALE GENOMIC DNA]</scope>
    <source>
        <strain evidence="1">Butters</strain>
        <tissue evidence="1">Head and leg muscle</tissue>
    </source>
</reference>
<evidence type="ECO:0000313" key="2">
    <source>
        <dbReference type="Proteomes" id="UP000292052"/>
    </source>
</evidence>
<evidence type="ECO:0000313" key="1">
    <source>
        <dbReference type="EMBL" id="RZC40623.1"/>
    </source>
</evidence>
<organism evidence="1 2">
    <name type="scientific">Asbolus verrucosus</name>
    <name type="common">Desert ironclad beetle</name>
    <dbReference type="NCBI Taxonomy" id="1661398"/>
    <lineage>
        <taxon>Eukaryota</taxon>
        <taxon>Metazoa</taxon>
        <taxon>Ecdysozoa</taxon>
        <taxon>Arthropoda</taxon>
        <taxon>Hexapoda</taxon>
        <taxon>Insecta</taxon>
        <taxon>Pterygota</taxon>
        <taxon>Neoptera</taxon>
        <taxon>Endopterygota</taxon>
        <taxon>Coleoptera</taxon>
        <taxon>Polyphaga</taxon>
        <taxon>Cucujiformia</taxon>
        <taxon>Tenebrionidae</taxon>
        <taxon>Pimeliinae</taxon>
        <taxon>Asbolus</taxon>
    </lineage>
</organism>
<sequence>MRPLVPTRGTSLVSALSVDWICSPILAAEYPATTHITILTLI</sequence>
<dbReference type="EMBL" id="QDEB01024505">
    <property type="protein sequence ID" value="RZC40623.1"/>
    <property type="molecule type" value="Genomic_DNA"/>
</dbReference>
<name>A0A482W7R1_ASBVE</name>
<dbReference type="Proteomes" id="UP000292052">
    <property type="component" value="Unassembled WGS sequence"/>
</dbReference>
<proteinExistence type="predicted"/>
<gene>
    <name evidence="1" type="ORF">BDFB_013000</name>
</gene>
<keyword evidence="2" id="KW-1185">Reference proteome</keyword>
<dbReference type="OrthoDB" id="10315606at2759"/>
<dbReference type="AlphaFoldDB" id="A0A482W7R1"/>
<accession>A0A482W7R1</accession>
<comment type="caution">
    <text evidence="1">The sequence shown here is derived from an EMBL/GenBank/DDBJ whole genome shotgun (WGS) entry which is preliminary data.</text>
</comment>
<protein>
    <submittedName>
        <fullName evidence="1">Uncharacterized protein</fullName>
    </submittedName>
</protein>